<dbReference type="InterPro" id="IPR016477">
    <property type="entry name" value="Fructo-/Ketosamine-3-kinase"/>
</dbReference>
<evidence type="ECO:0000313" key="4">
    <source>
        <dbReference type="Proteomes" id="UP000076881"/>
    </source>
</evidence>
<dbReference type="Proteomes" id="UP000076881">
    <property type="component" value="Unassembled WGS sequence"/>
</dbReference>
<dbReference type="GO" id="GO:0102193">
    <property type="term" value="F:protein-ribulosamine 3-kinase activity"/>
    <property type="evidence" value="ECO:0007669"/>
    <property type="project" value="UniProtKB-EC"/>
</dbReference>
<dbReference type="AlphaFoldDB" id="A0A168KX96"/>
<comment type="caution">
    <text evidence="3">The sequence shown here is derived from an EMBL/GenBank/DDBJ whole genome shotgun (WGS) entry which is preliminary data.</text>
</comment>
<name>A0A168KX96_CORDF</name>
<dbReference type="Gene3D" id="3.90.1200.10">
    <property type="match status" value="1"/>
</dbReference>
<evidence type="ECO:0000313" key="3">
    <source>
        <dbReference type="EMBL" id="OAA82400.1"/>
    </source>
</evidence>
<sequence>MASSVDPSTTAAKPLEAVAIIQSQVDALKEVYRGQFPVDSAVLKVLPQGTESAECQRYGQSGWSFTAKVMALQNGTTVPYFLKYVPGELGRQQLLGEFTGMTELWKLSPEFVVKPVAWGKLADTSQDWYFLLMEFKNLSTQLVDADKLARRVVELHKRSQARSDTGGKFGFPIQTFDGARLQAVGWDSSWASFFSKLLAEAYRQETEANGVWPELEKAHQQVQSDVIPRLLGVLEEDGRKVIPTLIHGDMWEGNVGTDSVTGEPWIFDCAVYYGHHEMELGIWRADRHQFSHDNLYINEYRDNFDDDDSYVDEEFEDRIMLYSAKTNFMYSTCFPRAQARVHILNNFNYLLNKYAADIEKRKRLTTPAKSQKTEVACDGIAQSTWTEAPYDSKIQGIRMSALVEARD</sequence>
<dbReference type="SUPFAM" id="SSF56112">
    <property type="entry name" value="Protein kinase-like (PK-like)"/>
    <property type="match status" value="1"/>
</dbReference>
<reference evidence="3 4" key="1">
    <citation type="journal article" date="2016" name="Genome Biol. Evol.">
        <title>Divergent and convergent evolution of fungal pathogenicity.</title>
        <authorList>
            <person name="Shang Y."/>
            <person name="Xiao G."/>
            <person name="Zheng P."/>
            <person name="Cen K."/>
            <person name="Zhan S."/>
            <person name="Wang C."/>
        </authorList>
    </citation>
    <scope>NUCLEOTIDE SEQUENCE [LARGE SCALE GENOMIC DNA]</scope>
    <source>
        <strain evidence="3 4">RCEF 1005</strain>
    </source>
</reference>
<dbReference type="GO" id="GO:0016301">
    <property type="term" value="F:kinase activity"/>
    <property type="evidence" value="ECO:0007669"/>
    <property type="project" value="UniProtKB-KW"/>
</dbReference>
<dbReference type="InterPro" id="IPR011009">
    <property type="entry name" value="Kinase-like_dom_sf"/>
</dbReference>
<dbReference type="OrthoDB" id="5772781at2759"/>
<evidence type="ECO:0000256" key="2">
    <source>
        <dbReference type="ARBA" id="ARBA00048655"/>
    </source>
</evidence>
<dbReference type="EMBL" id="AZHF01000001">
    <property type="protein sequence ID" value="OAA82400.1"/>
    <property type="molecule type" value="Genomic_DNA"/>
</dbReference>
<dbReference type="PANTHER" id="PTHR12149:SF8">
    <property type="entry name" value="PROTEIN-RIBULOSAMINE 3-KINASE"/>
    <property type="match status" value="1"/>
</dbReference>
<protein>
    <recommendedName>
        <fullName evidence="1">protein-ribulosamine 3-kinase</fullName>
        <ecNumber evidence="1">2.7.1.172</ecNumber>
    </recommendedName>
</protein>
<keyword evidence="3" id="KW-0418">Kinase</keyword>
<dbReference type="PANTHER" id="PTHR12149">
    <property type="entry name" value="FRUCTOSAMINE 3 KINASE-RELATED PROTEIN"/>
    <property type="match status" value="1"/>
</dbReference>
<proteinExistence type="predicted"/>
<organism evidence="3 4">
    <name type="scientific">Akanthomyces lecanii RCEF 1005</name>
    <dbReference type="NCBI Taxonomy" id="1081108"/>
    <lineage>
        <taxon>Eukaryota</taxon>
        <taxon>Fungi</taxon>
        <taxon>Dikarya</taxon>
        <taxon>Ascomycota</taxon>
        <taxon>Pezizomycotina</taxon>
        <taxon>Sordariomycetes</taxon>
        <taxon>Hypocreomycetidae</taxon>
        <taxon>Hypocreales</taxon>
        <taxon>Cordycipitaceae</taxon>
        <taxon>Akanthomyces</taxon>
        <taxon>Cordyceps confragosa</taxon>
    </lineage>
</organism>
<dbReference type="EC" id="2.7.1.172" evidence="1"/>
<comment type="catalytic activity">
    <reaction evidence="2">
        <text>N(6)-D-ribulosyl-L-lysyl-[protein] + ATP = N(6)-(3-O-phospho-D-ribulosyl)-L-lysyl-[protein] + ADP + H(+)</text>
        <dbReference type="Rhea" id="RHEA:48432"/>
        <dbReference type="Rhea" id="RHEA-COMP:12103"/>
        <dbReference type="Rhea" id="RHEA-COMP:12104"/>
        <dbReference type="ChEBI" id="CHEBI:15378"/>
        <dbReference type="ChEBI" id="CHEBI:30616"/>
        <dbReference type="ChEBI" id="CHEBI:90418"/>
        <dbReference type="ChEBI" id="CHEBI:90420"/>
        <dbReference type="ChEBI" id="CHEBI:456216"/>
        <dbReference type="EC" id="2.7.1.172"/>
    </reaction>
    <physiologicalReaction direction="left-to-right" evidence="2">
        <dbReference type="Rhea" id="RHEA:48433"/>
    </physiologicalReaction>
</comment>
<gene>
    <name evidence="3" type="ORF">LEL_01945</name>
</gene>
<evidence type="ECO:0000256" key="1">
    <source>
        <dbReference type="ARBA" id="ARBA00011961"/>
    </source>
</evidence>
<keyword evidence="4" id="KW-1185">Reference proteome</keyword>
<keyword evidence="3" id="KW-0808">Transferase</keyword>
<dbReference type="Pfam" id="PF03881">
    <property type="entry name" value="Fructosamin_kin"/>
    <property type="match status" value="1"/>
</dbReference>
<accession>A0A168KX96</accession>